<keyword evidence="4" id="KW-1185">Reference proteome</keyword>
<sequence>MKHMELAKAAANAMSSVKVTPAVEQTAGPASTEFRHALGHFATGVTVITALDDDGCLQGLTANAVSSVSLNPPLILACITYTARSFSVLERRRAFSLHILAEGQAQIAKDFASNAERSSICAWETTERGLPLLSEFHVALECSIEQIYPGGDHGIVVARVHQIHHGDKDVGPLLYYKGKMTPWSSVA</sequence>
<dbReference type="EMBL" id="JAXCLW010000004">
    <property type="protein sequence ID" value="MDY0884388.1"/>
    <property type="molecule type" value="Genomic_DNA"/>
</dbReference>
<keyword evidence="1 3" id="KW-0560">Oxidoreductase</keyword>
<gene>
    <name evidence="3" type="ORF">SMD27_16205</name>
</gene>
<evidence type="ECO:0000313" key="3">
    <source>
        <dbReference type="EMBL" id="MDY0884388.1"/>
    </source>
</evidence>
<dbReference type="PANTHER" id="PTHR30466:SF1">
    <property type="entry name" value="FMN REDUCTASE (NADH) RUTF"/>
    <property type="match status" value="1"/>
</dbReference>
<dbReference type="EC" id="1.-.-.-" evidence="3"/>
<feature type="domain" description="Flavin reductase like" evidence="2">
    <location>
        <begin position="38"/>
        <end position="182"/>
    </location>
</feature>
<dbReference type="RefSeq" id="WP_320509452.1">
    <property type="nucleotide sequence ID" value="NZ_JAXCLW010000004.1"/>
</dbReference>
<dbReference type="InterPro" id="IPR002563">
    <property type="entry name" value="Flavin_Rdtase-like_dom"/>
</dbReference>
<dbReference type="InterPro" id="IPR050268">
    <property type="entry name" value="NADH-dep_flavin_reductase"/>
</dbReference>
<dbReference type="InterPro" id="IPR012349">
    <property type="entry name" value="Split_barrel_FMN-bd"/>
</dbReference>
<protein>
    <submittedName>
        <fullName evidence="3">Flavin reductase family protein</fullName>
        <ecNumber evidence="3">1.-.-.-</ecNumber>
    </submittedName>
</protein>
<evidence type="ECO:0000259" key="2">
    <source>
        <dbReference type="SMART" id="SM00903"/>
    </source>
</evidence>
<accession>A0ABU5EG17</accession>
<evidence type="ECO:0000256" key="1">
    <source>
        <dbReference type="ARBA" id="ARBA00023002"/>
    </source>
</evidence>
<dbReference type="SUPFAM" id="SSF50475">
    <property type="entry name" value="FMN-binding split barrel"/>
    <property type="match status" value="1"/>
</dbReference>
<name>A0ABU5EG17_9PROT</name>
<comment type="caution">
    <text evidence="3">The sequence shown here is derived from an EMBL/GenBank/DDBJ whole genome shotgun (WGS) entry which is preliminary data.</text>
</comment>
<dbReference type="GO" id="GO:0016491">
    <property type="term" value="F:oxidoreductase activity"/>
    <property type="evidence" value="ECO:0007669"/>
    <property type="project" value="UniProtKB-KW"/>
</dbReference>
<reference evidence="3 4" key="1">
    <citation type="journal article" date="2016" name="Antonie Van Leeuwenhoek">
        <title>Dongia soli sp. nov., isolated from soil from Dokdo, Korea.</title>
        <authorList>
            <person name="Kim D.U."/>
            <person name="Lee H."/>
            <person name="Kim H."/>
            <person name="Kim S.G."/>
            <person name="Ka J.O."/>
        </authorList>
    </citation>
    <scope>NUCLEOTIDE SEQUENCE [LARGE SCALE GENOMIC DNA]</scope>
    <source>
        <strain evidence="3 4">D78</strain>
    </source>
</reference>
<dbReference type="Gene3D" id="2.30.110.10">
    <property type="entry name" value="Electron Transport, Fmn-binding Protein, Chain A"/>
    <property type="match status" value="1"/>
</dbReference>
<dbReference type="Proteomes" id="UP001279642">
    <property type="component" value="Unassembled WGS sequence"/>
</dbReference>
<organism evidence="3 4">
    <name type="scientific">Dongia soli</name>
    <dbReference type="NCBI Taxonomy" id="600628"/>
    <lineage>
        <taxon>Bacteria</taxon>
        <taxon>Pseudomonadati</taxon>
        <taxon>Pseudomonadota</taxon>
        <taxon>Alphaproteobacteria</taxon>
        <taxon>Rhodospirillales</taxon>
        <taxon>Dongiaceae</taxon>
        <taxon>Dongia</taxon>
    </lineage>
</organism>
<dbReference type="PANTHER" id="PTHR30466">
    <property type="entry name" value="FLAVIN REDUCTASE"/>
    <property type="match status" value="1"/>
</dbReference>
<dbReference type="SMART" id="SM00903">
    <property type="entry name" value="Flavin_Reduct"/>
    <property type="match status" value="1"/>
</dbReference>
<evidence type="ECO:0000313" key="4">
    <source>
        <dbReference type="Proteomes" id="UP001279642"/>
    </source>
</evidence>
<proteinExistence type="predicted"/>
<dbReference type="Pfam" id="PF01613">
    <property type="entry name" value="Flavin_Reduct"/>
    <property type="match status" value="1"/>
</dbReference>